<protein>
    <submittedName>
        <fullName evidence="1">Uncharacterized protein</fullName>
    </submittedName>
</protein>
<dbReference type="EMBL" id="ADHJ01000014">
    <property type="protein sequence ID" value="EFU42322.1"/>
    <property type="molecule type" value="Genomic_DNA"/>
</dbReference>
<dbReference type="Proteomes" id="UP000003094">
    <property type="component" value="Unassembled WGS sequence"/>
</dbReference>
<accession>A0A2R9SY58</accession>
<sequence length="53" mass="6043">MNIQREFIGTSNLEDILLSVMRAQIDKILVFPYDETRADAIPSETETEGMVLK</sequence>
<organism evidence="1 2">
    <name type="scientific">Paenibacillus vortex V453</name>
    <dbReference type="NCBI Taxonomy" id="715225"/>
    <lineage>
        <taxon>Bacteria</taxon>
        <taxon>Bacillati</taxon>
        <taxon>Bacillota</taxon>
        <taxon>Bacilli</taxon>
        <taxon>Bacillales</taxon>
        <taxon>Paenibacillaceae</taxon>
        <taxon>Paenibacillus</taxon>
    </lineage>
</organism>
<gene>
    <name evidence="1" type="ORF">PVOR_08580</name>
</gene>
<dbReference type="KEGG" id="pvo:PVOR_08580"/>
<dbReference type="RefSeq" id="WP_006208582.1">
    <property type="nucleotide sequence ID" value="NZ_ADHJ01000014.1"/>
</dbReference>
<name>A0A2R9SY58_9BACL</name>
<evidence type="ECO:0000313" key="1">
    <source>
        <dbReference type="EMBL" id="EFU42322.1"/>
    </source>
</evidence>
<reference evidence="1 2" key="1">
    <citation type="journal article" date="2010" name="BMC Genomics">
        <title>Genome sequence of the pattern forming Paenibacillus vortex bacterium reveals potential for thriving in complex environments.</title>
        <authorList>
            <person name="Sirota-Madi A."/>
            <person name="Olender T."/>
            <person name="Helman Y."/>
            <person name="Ingham C."/>
            <person name="Brainis I."/>
            <person name="Roth D."/>
            <person name="Hagi E."/>
            <person name="Brodsky L."/>
            <person name="Leshkowitz D."/>
            <person name="Galatenko V."/>
            <person name="Nikolaev V."/>
            <person name="Mugasimangalam R.C."/>
            <person name="Bransburg-Zabary S."/>
            <person name="Gutnick D.L."/>
            <person name="Lancet D."/>
            <person name="Ben-Jacob E."/>
        </authorList>
    </citation>
    <scope>NUCLEOTIDE SEQUENCE [LARGE SCALE GENOMIC DNA]</scope>
    <source>
        <strain evidence="1 2">V453</strain>
    </source>
</reference>
<keyword evidence="2" id="KW-1185">Reference proteome</keyword>
<evidence type="ECO:0000313" key="2">
    <source>
        <dbReference type="Proteomes" id="UP000003094"/>
    </source>
</evidence>
<dbReference type="AlphaFoldDB" id="A0A2R9SY58"/>
<proteinExistence type="predicted"/>
<comment type="caution">
    <text evidence="1">The sequence shown here is derived from an EMBL/GenBank/DDBJ whole genome shotgun (WGS) entry which is preliminary data.</text>
</comment>